<accession>A0AAD4TE64</accession>
<evidence type="ECO:0000313" key="2">
    <source>
        <dbReference type="Proteomes" id="UP001202328"/>
    </source>
</evidence>
<name>A0AAD4TE64_9MAGN</name>
<gene>
    <name evidence="1" type="ORF">MKW98_020262</name>
</gene>
<dbReference type="Proteomes" id="UP001202328">
    <property type="component" value="Unassembled WGS sequence"/>
</dbReference>
<keyword evidence="2" id="KW-1185">Reference proteome</keyword>
<evidence type="ECO:0000313" key="1">
    <source>
        <dbReference type="EMBL" id="KAI3953067.1"/>
    </source>
</evidence>
<feature type="non-terminal residue" evidence="1">
    <location>
        <position position="50"/>
    </location>
</feature>
<comment type="caution">
    <text evidence="1">The sequence shown here is derived from an EMBL/GenBank/DDBJ whole genome shotgun (WGS) entry which is preliminary data.</text>
</comment>
<organism evidence="1 2">
    <name type="scientific">Papaver atlanticum</name>
    <dbReference type="NCBI Taxonomy" id="357466"/>
    <lineage>
        <taxon>Eukaryota</taxon>
        <taxon>Viridiplantae</taxon>
        <taxon>Streptophyta</taxon>
        <taxon>Embryophyta</taxon>
        <taxon>Tracheophyta</taxon>
        <taxon>Spermatophyta</taxon>
        <taxon>Magnoliopsida</taxon>
        <taxon>Ranunculales</taxon>
        <taxon>Papaveraceae</taxon>
        <taxon>Papaveroideae</taxon>
        <taxon>Papaver</taxon>
    </lineage>
</organism>
<protein>
    <submittedName>
        <fullName evidence="1">Uncharacterized protein</fullName>
    </submittedName>
</protein>
<feature type="non-terminal residue" evidence="1">
    <location>
        <position position="1"/>
    </location>
</feature>
<proteinExistence type="predicted"/>
<dbReference type="EMBL" id="JAJJMB010002072">
    <property type="protein sequence ID" value="KAI3953067.1"/>
    <property type="molecule type" value="Genomic_DNA"/>
</dbReference>
<dbReference type="AlphaFoldDB" id="A0AAD4TE64"/>
<reference evidence="1" key="1">
    <citation type="submission" date="2022-04" db="EMBL/GenBank/DDBJ databases">
        <title>A functionally conserved STORR gene fusion in Papaver species that diverged 16.8 million years ago.</title>
        <authorList>
            <person name="Catania T."/>
        </authorList>
    </citation>
    <scope>NUCLEOTIDE SEQUENCE</scope>
    <source>
        <strain evidence="1">S-188037</strain>
    </source>
</reference>
<sequence>VVHIFPKGEGKVYDYLSLYLYPVNLTNVVYTYSFTITGTGLRNSKNRFEK</sequence>